<dbReference type="EMBL" id="QGNW01000016">
    <property type="protein sequence ID" value="RVX16330.1"/>
    <property type="molecule type" value="Genomic_DNA"/>
</dbReference>
<feature type="compositionally biased region" description="Basic residues" evidence="1">
    <location>
        <begin position="130"/>
        <end position="140"/>
    </location>
</feature>
<organism evidence="5 6">
    <name type="scientific">Vitis vinifera</name>
    <name type="common">Grape</name>
    <dbReference type="NCBI Taxonomy" id="29760"/>
    <lineage>
        <taxon>Eukaryota</taxon>
        <taxon>Viridiplantae</taxon>
        <taxon>Streptophyta</taxon>
        <taxon>Embryophyta</taxon>
        <taxon>Tracheophyta</taxon>
        <taxon>Spermatophyta</taxon>
        <taxon>Magnoliopsida</taxon>
        <taxon>eudicotyledons</taxon>
        <taxon>Gunneridae</taxon>
        <taxon>Pentapetalae</taxon>
        <taxon>rosids</taxon>
        <taxon>Vitales</taxon>
        <taxon>Vitaceae</taxon>
        <taxon>Viteae</taxon>
        <taxon>Vitis</taxon>
    </lineage>
</organism>
<evidence type="ECO:0000313" key="5">
    <source>
        <dbReference type="EMBL" id="RVX16330.1"/>
    </source>
</evidence>
<sequence>MARNDFLFAPPVFTGENYQIWAMKMEWYLQACDLWDLVETNPEGPTMAQIRNNREERKRRYKAKTCIRSAVSETVFYKDHNLVHGSVNNKLAELINALQAQEQRRAYRKEKIIEEAFQVKEVDQAQGGNKGKKQWSKKNNKKEENNSSGGNKGKHPPCPYCKITSHLQKYCLLDLTFNAGHANSWGIRKGGVKSQNWQWAIEVKGKETVAIKGSAGIKLIYDVLLVPKIDQNLLRVGQLLEKGYSVVFKNKMCVIANSKGVKNDLVRGMTYNRGAATVCGVFQLGKQARLSFPVNKVWRAVEKLQLIHTNVCGPMRTASLSGNRVKVIRSDNGTEYTTDKFVKFCEAAGIEHQLTATYSPQKMKSMQGRRSWIKRQNMESLLDIAVSPRDPKWIVAMEEKIKMAHKNQTWELVDKPLHKKAIGVKWVYRTKLNADGSVNKYMVRLVIKGYAQLFGVDFSETFAPVARLDTIRLLIAFATPKQWRIYQLDVKIRDSTITARDLHWTTEICQGSVEEIQHEGLSIIGCLIYLTATRPDIMCLAGSCDDMRSTSGYMFSLGSGCFCWSSKKHEIIAQSTAEAEYVAAAVVINQALWLRRLMTDLKMVQDVATRIFVDNQAAIAIFNNLVFHSKAKHFKISIILLEKSRRMMK</sequence>
<feature type="domain" description="Retrovirus-related Pol polyprotein from transposon TNT 1-94-like beta-barrel" evidence="4">
    <location>
        <begin position="193"/>
        <end position="244"/>
    </location>
</feature>
<dbReference type="InterPro" id="IPR025314">
    <property type="entry name" value="DUF4219"/>
</dbReference>
<dbReference type="PANTHER" id="PTHR11439">
    <property type="entry name" value="GAG-POL-RELATED RETROTRANSPOSON"/>
    <property type="match status" value="1"/>
</dbReference>
<protein>
    <submittedName>
        <fullName evidence="5">Retrovirus-related Pol polyprotein from transposon RE1</fullName>
    </submittedName>
</protein>
<dbReference type="CDD" id="cd09272">
    <property type="entry name" value="RNase_HI_RT_Ty1"/>
    <property type="match status" value="1"/>
</dbReference>
<dbReference type="SUPFAM" id="SSF53098">
    <property type="entry name" value="Ribonuclease H-like"/>
    <property type="match status" value="1"/>
</dbReference>
<evidence type="ECO:0000259" key="2">
    <source>
        <dbReference type="Pfam" id="PF07727"/>
    </source>
</evidence>
<dbReference type="Pfam" id="PF13961">
    <property type="entry name" value="DUF4219"/>
    <property type="match status" value="1"/>
</dbReference>
<gene>
    <name evidence="5" type="primary">RE1_2355</name>
    <name evidence="5" type="ORF">CK203_014462</name>
</gene>
<reference evidence="5 6" key="1">
    <citation type="journal article" date="2018" name="PLoS Genet.">
        <title>Population sequencing reveals clonal diversity and ancestral inbreeding in the grapevine cultivar Chardonnay.</title>
        <authorList>
            <person name="Roach M.J."/>
            <person name="Johnson D.L."/>
            <person name="Bohlmann J."/>
            <person name="van Vuuren H.J."/>
            <person name="Jones S.J."/>
            <person name="Pretorius I.S."/>
            <person name="Schmidt S.A."/>
            <person name="Borneman A.R."/>
        </authorList>
    </citation>
    <scope>NUCLEOTIDE SEQUENCE [LARGE SCALE GENOMIC DNA]</scope>
    <source>
        <strain evidence="6">cv. Chardonnay</strain>
        <tissue evidence="5">Leaf</tissue>
    </source>
</reference>
<dbReference type="PANTHER" id="PTHR11439:SF503">
    <property type="entry name" value="CYSTEINE-RICH RLK (RECEPTOR-LIKE PROTEIN KINASE) 8"/>
    <property type="match status" value="1"/>
</dbReference>
<dbReference type="InterPro" id="IPR012337">
    <property type="entry name" value="RNaseH-like_sf"/>
</dbReference>
<proteinExistence type="predicted"/>
<dbReference type="InterPro" id="IPR013103">
    <property type="entry name" value="RVT_2"/>
</dbReference>
<dbReference type="GO" id="GO:0003676">
    <property type="term" value="F:nucleic acid binding"/>
    <property type="evidence" value="ECO:0007669"/>
    <property type="project" value="InterPro"/>
</dbReference>
<dbReference type="InterPro" id="IPR054722">
    <property type="entry name" value="PolX-like_BBD"/>
</dbReference>
<dbReference type="Proteomes" id="UP000288805">
    <property type="component" value="Unassembled WGS sequence"/>
</dbReference>
<evidence type="ECO:0000259" key="4">
    <source>
        <dbReference type="Pfam" id="PF22936"/>
    </source>
</evidence>
<evidence type="ECO:0000313" key="6">
    <source>
        <dbReference type="Proteomes" id="UP000288805"/>
    </source>
</evidence>
<feature type="domain" description="Reverse transcriptase Ty1/copia-type" evidence="2">
    <location>
        <begin position="407"/>
        <end position="491"/>
    </location>
</feature>
<evidence type="ECO:0000259" key="3">
    <source>
        <dbReference type="Pfam" id="PF13961"/>
    </source>
</evidence>
<feature type="region of interest" description="Disordered" evidence="1">
    <location>
        <begin position="124"/>
        <end position="155"/>
    </location>
</feature>
<accession>A0A438K543</accession>
<comment type="caution">
    <text evidence="5">The sequence shown here is derived from an EMBL/GenBank/DDBJ whole genome shotgun (WGS) entry which is preliminary data.</text>
</comment>
<evidence type="ECO:0000256" key="1">
    <source>
        <dbReference type="SAM" id="MobiDB-lite"/>
    </source>
</evidence>
<dbReference type="InterPro" id="IPR036397">
    <property type="entry name" value="RNaseH_sf"/>
</dbReference>
<dbReference type="Pfam" id="PF22936">
    <property type="entry name" value="Pol_BBD"/>
    <property type="match status" value="1"/>
</dbReference>
<dbReference type="Gene3D" id="3.30.420.10">
    <property type="entry name" value="Ribonuclease H-like superfamily/Ribonuclease H"/>
    <property type="match status" value="1"/>
</dbReference>
<dbReference type="AlphaFoldDB" id="A0A438K543"/>
<name>A0A438K543_VITVI</name>
<dbReference type="Pfam" id="PF07727">
    <property type="entry name" value="RVT_2"/>
    <property type="match status" value="1"/>
</dbReference>
<feature type="domain" description="DUF4219" evidence="3">
    <location>
        <begin position="13"/>
        <end position="39"/>
    </location>
</feature>